<feature type="region of interest" description="Disordered" evidence="2">
    <location>
        <begin position="1023"/>
        <end position="1047"/>
    </location>
</feature>
<dbReference type="Proteomes" id="UP001390339">
    <property type="component" value="Unassembled WGS sequence"/>
</dbReference>
<reference evidence="5 6" key="1">
    <citation type="journal article" date="2024" name="IMA Fungus">
        <title>Apiospora arundinis, a panoply of carbohydrate-active enzymes and secondary metabolites.</title>
        <authorList>
            <person name="Sorensen T."/>
            <person name="Petersen C."/>
            <person name="Muurmann A.T."/>
            <person name="Christiansen J.V."/>
            <person name="Brundto M.L."/>
            <person name="Overgaard C.K."/>
            <person name="Boysen A.T."/>
            <person name="Wollenberg R.D."/>
            <person name="Larsen T.O."/>
            <person name="Sorensen J.L."/>
            <person name="Nielsen K.L."/>
            <person name="Sondergaard T.E."/>
        </authorList>
    </citation>
    <scope>NUCLEOTIDE SEQUENCE [LARGE SCALE GENOMIC DNA]</scope>
    <source>
        <strain evidence="5 6">AAU 773</strain>
    </source>
</reference>
<proteinExistence type="predicted"/>
<evidence type="ECO:0000256" key="1">
    <source>
        <dbReference type="ARBA" id="ARBA00022737"/>
    </source>
</evidence>
<feature type="signal peptide" evidence="3">
    <location>
        <begin position="1"/>
        <end position="25"/>
    </location>
</feature>
<dbReference type="PANTHER" id="PTHR45964:SF5">
    <property type="entry name" value="WSCD FAMILY MEMBER CG9164"/>
    <property type="match status" value="1"/>
</dbReference>
<evidence type="ECO:0000256" key="3">
    <source>
        <dbReference type="SAM" id="SignalP"/>
    </source>
</evidence>
<evidence type="ECO:0000259" key="4">
    <source>
        <dbReference type="PROSITE" id="PS51212"/>
    </source>
</evidence>
<feature type="region of interest" description="Disordered" evidence="2">
    <location>
        <begin position="1155"/>
        <end position="1179"/>
    </location>
</feature>
<feature type="domain" description="WSC" evidence="4">
    <location>
        <begin position="1551"/>
        <end position="1647"/>
    </location>
</feature>
<accession>A0ABR2ITR3</accession>
<keyword evidence="3" id="KW-0732">Signal</keyword>
<feature type="compositionally biased region" description="Low complexity" evidence="2">
    <location>
        <begin position="1024"/>
        <end position="1033"/>
    </location>
</feature>
<dbReference type="InterPro" id="IPR002889">
    <property type="entry name" value="WSC_carb-bd"/>
</dbReference>
<evidence type="ECO:0000313" key="6">
    <source>
        <dbReference type="Proteomes" id="UP001390339"/>
    </source>
</evidence>
<feature type="domain" description="WSC" evidence="4">
    <location>
        <begin position="923"/>
        <end position="1022"/>
    </location>
</feature>
<gene>
    <name evidence="5" type="ORF">PGQ11_006795</name>
</gene>
<name>A0ABR2ITR3_9PEZI</name>
<evidence type="ECO:0000313" key="5">
    <source>
        <dbReference type="EMBL" id="KAK8868217.1"/>
    </source>
</evidence>
<dbReference type="InterPro" id="IPR011047">
    <property type="entry name" value="Quinoprotein_ADH-like_sf"/>
</dbReference>
<evidence type="ECO:0000256" key="2">
    <source>
        <dbReference type="SAM" id="MobiDB-lite"/>
    </source>
</evidence>
<dbReference type="SUPFAM" id="SSF50998">
    <property type="entry name" value="Quinoprotein alcohol dehydrogenase-like"/>
    <property type="match status" value="1"/>
</dbReference>
<dbReference type="EMBL" id="JAPCWZ010000004">
    <property type="protein sequence ID" value="KAK8868217.1"/>
    <property type="molecule type" value="Genomic_DNA"/>
</dbReference>
<keyword evidence="6" id="KW-1185">Reference proteome</keyword>
<feature type="region of interest" description="Disordered" evidence="2">
    <location>
        <begin position="1516"/>
        <end position="1545"/>
    </location>
</feature>
<dbReference type="SMART" id="SM00321">
    <property type="entry name" value="WSC"/>
    <property type="match status" value="5"/>
</dbReference>
<feature type="chain" id="PRO_5047011101" evidence="3">
    <location>
        <begin position="26"/>
        <end position="1766"/>
    </location>
</feature>
<comment type="caution">
    <text evidence="5">The sequence shown here is derived from an EMBL/GenBank/DDBJ whole genome shotgun (WGS) entry which is preliminary data.</text>
</comment>
<dbReference type="PROSITE" id="PS51212">
    <property type="entry name" value="WSC"/>
    <property type="match status" value="5"/>
</dbReference>
<feature type="domain" description="WSC" evidence="4">
    <location>
        <begin position="1188"/>
        <end position="1279"/>
    </location>
</feature>
<protein>
    <submittedName>
        <fullName evidence="5">WSC domain-containing protein</fullName>
    </submittedName>
</protein>
<organism evidence="5 6">
    <name type="scientific">Apiospora arundinis</name>
    <dbReference type="NCBI Taxonomy" id="335852"/>
    <lineage>
        <taxon>Eukaryota</taxon>
        <taxon>Fungi</taxon>
        <taxon>Dikarya</taxon>
        <taxon>Ascomycota</taxon>
        <taxon>Pezizomycotina</taxon>
        <taxon>Sordariomycetes</taxon>
        <taxon>Xylariomycetidae</taxon>
        <taxon>Amphisphaeriales</taxon>
        <taxon>Apiosporaceae</taxon>
        <taxon>Apiospora</taxon>
    </lineage>
</organism>
<feature type="domain" description="WSC" evidence="4">
    <location>
        <begin position="1663"/>
        <end position="1756"/>
    </location>
</feature>
<dbReference type="InterPro" id="IPR051589">
    <property type="entry name" value="Sialate-O-sulfotransferase"/>
</dbReference>
<dbReference type="Pfam" id="PF01822">
    <property type="entry name" value="WSC"/>
    <property type="match status" value="5"/>
</dbReference>
<feature type="domain" description="WSC" evidence="4">
    <location>
        <begin position="1054"/>
        <end position="1147"/>
    </location>
</feature>
<feature type="compositionally biased region" description="Low complexity" evidence="2">
    <location>
        <begin position="1155"/>
        <end position="1172"/>
    </location>
</feature>
<feature type="region of interest" description="Disordered" evidence="2">
    <location>
        <begin position="1396"/>
        <end position="1463"/>
    </location>
</feature>
<dbReference type="Gene3D" id="2.60.40.10">
    <property type="entry name" value="Immunoglobulins"/>
    <property type="match status" value="1"/>
</dbReference>
<dbReference type="PANTHER" id="PTHR45964">
    <property type="entry name" value="WSCD FAMILY MEMBER CG9164"/>
    <property type="match status" value="1"/>
</dbReference>
<dbReference type="InterPro" id="IPR013783">
    <property type="entry name" value="Ig-like_fold"/>
</dbReference>
<sequence>MAPPSLFTWAIALVLSSCLLQGVNGYAATDTITWGGDNSRTGYQDNHNMDPDIVGSAQFGQLFKTKLPGNYNNLGPESTFAQPLVFTLAKDNKQYVYILTNQNNLYQLEAKTGVIVNQRSLHLPFLTSDLDGCVDINPTVGVTGTGVIDPATETMYFTSKTYKAGYSQGRLNGEYWFHAVDLNTLQDRPGYPVSMEGVIFRNNPNRMFLSGNQHQRPGLLDTGKYVYAGFASHCVQYNFTGAILGWEKTTGRLVEAFAMEGGNEKNTIPGGGVWMSGGGLAYEAGSMYFATGNGYASQLKGTPVQGRTPPTALEEAAVNAKINDDGTITPIDFFMPWEKTDLDGADKDLGTSPLQLLPSSKFSCPNVKRIGIVTGKSGKTYWLNLDNLGGYQMGPNQFDNVPQQFLNENSVYAGAGVMPLEDGYVYINVIKYKTHIWKFGCDDKGNVAFTRAGDTRESNANILGVGHGTTTSLNGRQGSGLLWTSDVEGLNLRIYKAIPESGSLTMINSFNVPGSMKFGRPVFGDGICYVASNQGYIYGFGSPVNLPLNCTSPSDFGSVNLGDQSAAQTVSCTANVQTQVTSVDLLGNPNFVFSGVPQLPLTVAQGNSFTFQATFAPKQAGPLSSSALVNTTNSQAGFAINTPVKLIGTGISKAPLLLVSPNTVSFSGVITGQMTDGVNQSAILQNQGSSTLTISSLLFSVEGETGPWIQPNGTSASVKSVGPFTFYNLPTTIAPQTSAYIPINFNPQVNGNSKVFMQVNSNGGNGVLDVLGTSSTQPKVMIEFQSVDGQTWVNYTSGVPFTFGDVVEANTLTRKMRLTNVGGPNAAALSITVSKPPYGVPGIVGAVNNVDLGEGTVLKAGESATADLYCAVPRSQVNVDSYNGTAQWTLNTGDPNMGKQYIQFFCNAVSEQLGPVASNGSALYRYTGCAQDNTPGRQLPKLIYTDGNANTNGKCINACAAAGYTLAGTQYTSECWCGNTMPSVFVSEAQCSYRCTGNVAQTCGGNGEFHQGGQYMSVFATTGAAPSTGNPGNPNNPPPVVNPGAPVQPQRIGNYTFAGCYSEATQGRALTGKTQAVDTNTLNTCASFCSGFKYFGSEYGRECYCGNTLNAGSTMTGIAQSDCNTGCAANSTQICGAGNRLSMYIYNPDGNYTAPSSSAASTQPITTTSPTAVGPTPTGPSVVQRAGNFAYSRCVTEANGMRALTGKAYADDKLTVDMCASICAGFPMMGVEYGRECYCGTSTNVGSVNATEGDCSMLCGGNKFQYCGAGNRINLYTLAPSSTSSSMISSSTSSVASTSSSASLSATTSSASLSTSTSSVTSSATVSSVSSSSSSASLTASSSASLSATSSSASSTITSSASLSTSSSASASISSSDSFSSSSSASSSSASASLSTSSSASSASSSASSTISSSASSSDSSSASSSSSVSSSASVSSTSSATSSLSSSSASLSSSSASSTDSVASTSSTAATTSSSVVASTSSSAVASTSSSDIASTSSSAVASTSSSAIASTSSTVPVTTSSSTSDSPSSTVATSSTSTSTGPSVPTVSGYVYQGCYQEPSGRRALPDKFFAYDSMTLDSCAANCTDYAYFGVEYGRECYCGATRDDGATKTSGTTINGACAMPCPGNKDQTCGDGSKLSLFYSSDPTKYNGPPTIVGGNVNYTYYGCVQEPKYTRTLSGGQIASRSMTVPQCLTWAASKGYKYAGVEYSSECWGGNTIDSGATNQTDGKCSMLCSGNQRTYCGGPSLLSLYITNSTLIWPGTSS</sequence>
<keyword evidence="1" id="KW-0677">Repeat</keyword>